<reference evidence="2 3" key="1">
    <citation type="submission" date="2022-06" db="EMBL/GenBank/DDBJ databases">
        <title>Ideonella sp. NS12-5 Genome sequencing and assembly.</title>
        <authorList>
            <person name="Jung Y."/>
        </authorList>
    </citation>
    <scope>NUCLEOTIDE SEQUENCE [LARGE SCALE GENOMIC DNA]</scope>
    <source>
        <strain evidence="2 3">NS12-5</strain>
    </source>
</reference>
<gene>
    <name evidence="2" type="ORF">M0L44_13870</name>
</gene>
<organism evidence="2 3">
    <name type="scientific">Ideonella oryzae</name>
    <dbReference type="NCBI Taxonomy" id="2937441"/>
    <lineage>
        <taxon>Bacteria</taxon>
        <taxon>Pseudomonadati</taxon>
        <taxon>Pseudomonadota</taxon>
        <taxon>Betaproteobacteria</taxon>
        <taxon>Burkholderiales</taxon>
        <taxon>Sphaerotilaceae</taxon>
        <taxon>Ideonella</taxon>
    </lineage>
</organism>
<feature type="compositionally biased region" description="Polar residues" evidence="1">
    <location>
        <begin position="1"/>
        <end position="13"/>
    </location>
</feature>
<comment type="caution">
    <text evidence="2">The sequence shown here is derived from an EMBL/GenBank/DDBJ whole genome shotgun (WGS) entry which is preliminary data.</text>
</comment>
<name>A0ABT1BNJ8_9BURK</name>
<proteinExistence type="predicted"/>
<feature type="region of interest" description="Disordered" evidence="1">
    <location>
        <begin position="1"/>
        <end position="35"/>
    </location>
</feature>
<keyword evidence="3" id="KW-1185">Reference proteome</keyword>
<evidence type="ECO:0000256" key="1">
    <source>
        <dbReference type="SAM" id="MobiDB-lite"/>
    </source>
</evidence>
<accession>A0ABT1BNJ8</accession>
<protein>
    <submittedName>
        <fullName evidence="2">Uncharacterized protein</fullName>
    </submittedName>
</protein>
<dbReference type="EMBL" id="JAMXMC010000007">
    <property type="protein sequence ID" value="MCO5977792.1"/>
    <property type="molecule type" value="Genomic_DNA"/>
</dbReference>
<evidence type="ECO:0000313" key="3">
    <source>
        <dbReference type="Proteomes" id="UP001204851"/>
    </source>
</evidence>
<dbReference type="Proteomes" id="UP001204851">
    <property type="component" value="Unassembled WGS sequence"/>
</dbReference>
<evidence type="ECO:0000313" key="2">
    <source>
        <dbReference type="EMBL" id="MCO5977792.1"/>
    </source>
</evidence>
<sequence length="75" mass="7849">MDITMTPSDTSWRFSPASADDGLDTQVSPSNAPPDLQQAFDDWMANTQGQGQAPRLADVLATQPSPVGNGDETAG</sequence>